<dbReference type="KEGG" id="dpd:Deipe_2326"/>
<reference evidence="4" key="1">
    <citation type="submission" date="2012-03" db="EMBL/GenBank/DDBJ databases">
        <title>Complete sequence of chromosome of Deinococcus peraridilitoris DSM 19664.</title>
        <authorList>
            <person name="Lucas S."/>
            <person name="Copeland A."/>
            <person name="Lapidus A."/>
            <person name="Glavina del Rio T."/>
            <person name="Dalin E."/>
            <person name="Tice H."/>
            <person name="Bruce D."/>
            <person name="Goodwin L."/>
            <person name="Pitluck S."/>
            <person name="Peters L."/>
            <person name="Mikhailova N."/>
            <person name="Lu M."/>
            <person name="Kyrpides N."/>
            <person name="Mavromatis K."/>
            <person name="Ivanova N."/>
            <person name="Brettin T."/>
            <person name="Detter J.C."/>
            <person name="Han C."/>
            <person name="Larimer F."/>
            <person name="Land M."/>
            <person name="Hauser L."/>
            <person name="Markowitz V."/>
            <person name="Cheng J.-F."/>
            <person name="Hugenholtz P."/>
            <person name="Woyke T."/>
            <person name="Wu D."/>
            <person name="Pukall R."/>
            <person name="Steenblock K."/>
            <person name="Brambilla E."/>
            <person name="Klenk H.-P."/>
            <person name="Eisen J.A."/>
        </authorList>
    </citation>
    <scope>NUCLEOTIDE SEQUENCE [LARGE SCALE GENOMIC DNA]</scope>
    <source>
        <strain evidence="4">DSM 19664 / LMG 22246 / CIP 109416 / KR-200</strain>
    </source>
</reference>
<keyword evidence="2" id="KW-0732">Signal</keyword>
<dbReference type="HOGENOM" id="CLU_1432407_0_0_0"/>
<dbReference type="STRING" id="937777.Deipe_2326"/>
<evidence type="ECO:0000256" key="2">
    <source>
        <dbReference type="SAM" id="SignalP"/>
    </source>
</evidence>
<organism evidence="3 4">
    <name type="scientific">Deinococcus peraridilitoris (strain DSM 19664 / LMG 22246 / CIP 109416 / KR-200)</name>
    <dbReference type="NCBI Taxonomy" id="937777"/>
    <lineage>
        <taxon>Bacteria</taxon>
        <taxon>Thermotogati</taxon>
        <taxon>Deinococcota</taxon>
        <taxon>Deinococci</taxon>
        <taxon>Deinococcales</taxon>
        <taxon>Deinococcaceae</taxon>
        <taxon>Deinococcus</taxon>
    </lineage>
</organism>
<dbReference type="Proteomes" id="UP000010467">
    <property type="component" value="Chromosome"/>
</dbReference>
<dbReference type="AlphaFoldDB" id="L0A1T5"/>
<feature type="region of interest" description="Disordered" evidence="1">
    <location>
        <begin position="114"/>
        <end position="189"/>
    </location>
</feature>
<proteinExistence type="predicted"/>
<evidence type="ECO:0000313" key="3">
    <source>
        <dbReference type="EMBL" id="AFZ67806.1"/>
    </source>
</evidence>
<dbReference type="OrthoDB" id="74021at2"/>
<evidence type="ECO:0000313" key="4">
    <source>
        <dbReference type="Proteomes" id="UP000010467"/>
    </source>
</evidence>
<keyword evidence="4" id="KW-1185">Reference proteome</keyword>
<feature type="compositionally biased region" description="Gly residues" evidence="1">
    <location>
        <begin position="151"/>
        <end position="164"/>
    </location>
</feature>
<feature type="chain" id="PRO_5003938955" evidence="2">
    <location>
        <begin position="25"/>
        <end position="189"/>
    </location>
</feature>
<feature type="signal peptide" evidence="2">
    <location>
        <begin position="1"/>
        <end position="24"/>
    </location>
</feature>
<dbReference type="EMBL" id="CP003382">
    <property type="protein sequence ID" value="AFZ67806.1"/>
    <property type="molecule type" value="Genomic_DNA"/>
</dbReference>
<feature type="compositionally biased region" description="Basic and acidic residues" evidence="1">
    <location>
        <begin position="169"/>
        <end position="189"/>
    </location>
</feature>
<evidence type="ECO:0000256" key="1">
    <source>
        <dbReference type="SAM" id="MobiDB-lite"/>
    </source>
</evidence>
<feature type="compositionally biased region" description="Polar residues" evidence="1">
    <location>
        <begin position="114"/>
        <end position="125"/>
    </location>
</feature>
<dbReference type="PATRIC" id="fig|937777.3.peg.2328"/>
<protein>
    <submittedName>
        <fullName evidence="3">Uncharacterized protein</fullName>
    </submittedName>
</protein>
<name>L0A1T5_DEIPD</name>
<dbReference type="RefSeq" id="WP_015236108.1">
    <property type="nucleotide sequence ID" value="NC_019793.1"/>
</dbReference>
<gene>
    <name evidence="3" type="ordered locus">Deipe_2326</name>
</gene>
<sequence>MMRTSKFLALVMASMLALASSASAITLRITDRDLQGLIAQGESNGNRLNLRVAAAASGPVMVFIYDGGTVTSYRAVLRGDQILLEGQPETSLSKLLAGRGFSLTTEVVESTAPRTFNFPGLNTTQNATPSSTPASGTSSGPASGSSPASGSGNGGNSGQGGNGNAGANDKGKDNGKDKEKEKDKGKGKP</sequence>
<accession>L0A1T5</accession>
<feature type="compositionally biased region" description="Low complexity" evidence="1">
    <location>
        <begin position="126"/>
        <end position="150"/>
    </location>
</feature>